<dbReference type="InterPro" id="IPR050482">
    <property type="entry name" value="Sensor_HK_TwoCompSys"/>
</dbReference>
<keyword evidence="8" id="KW-0472">Membrane</keyword>
<keyword evidence="3" id="KW-0597">Phosphoprotein</keyword>
<evidence type="ECO:0000256" key="4">
    <source>
        <dbReference type="ARBA" id="ARBA00022679"/>
    </source>
</evidence>
<dbReference type="GO" id="GO:0016020">
    <property type="term" value="C:membrane"/>
    <property type="evidence" value="ECO:0007669"/>
    <property type="project" value="InterPro"/>
</dbReference>
<sequence>MTVGSHPALREAALLGAVGAALLLDAAFGAGDHGITPLGLLAAAVTVAVLAARHRAPLAAVPAMCLAIAGCLATLDAGNTVVLPGAIAAYAAAAHGDRRRSPALIAILVPAVVLLVLGFSEGEMHVDKLISNIGIAVAAVLLGDGVRARRATRLADEARHEQEVREREQAARAGVAEERLQIARDVHDVVAHSIVAINVQAGVAAHLLHTRPEHAEAALVEIKRVSGAALADLRTTLGVLRSDDDPEGTPLRPTDPLGRLEELADPLRAAGVAVDVRLDGDPEAVPTAVGTAVFRIVQEALTNVLRHAGAASAVVRVVVTPDDVTVEVTDDGGDAGSPAAGGSAATTATAGAGAGLRGVRERAAAVGGSAQAGRDATGGWRVRAHLPLAGTGAVA</sequence>
<name>A0A6J7GZP4_9ZZZZ</name>
<keyword evidence="6" id="KW-0418">Kinase</keyword>
<organism evidence="11">
    <name type="scientific">freshwater metagenome</name>
    <dbReference type="NCBI Taxonomy" id="449393"/>
    <lineage>
        <taxon>unclassified sequences</taxon>
        <taxon>metagenomes</taxon>
        <taxon>ecological metagenomes</taxon>
    </lineage>
</organism>
<keyword evidence="7" id="KW-0067">ATP-binding</keyword>
<reference evidence="11" key="1">
    <citation type="submission" date="2020-05" db="EMBL/GenBank/DDBJ databases">
        <authorList>
            <person name="Chiriac C."/>
            <person name="Salcher M."/>
            <person name="Ghai R."/>
            <person name="Kavagutti S V."/>
        </authorList>
    </citation>
    <scope>NUCLEOTIDE SEQUENCE</scope>
</reference>
<dbReference type="AlphaFoldDB" id="A0A6J7GZP4"/>
<evidence type="ECO:0000256" key="5">
    <source>
        <dbReference type="ARBA" id="ARBA00022741"/>
    </source>
</evidence>
<evidence type="ECO:0000313" key="11">
    <source>
        <dbReference type="EMBL" id="CAB4908929.1"/>
    </source>
</evidence>
<keyword evidence="4" id="KW-0808">Transferase</keyword>
<evidence type="ECO:0000256" key="6">
    <source>
        <dbReference type="ARBA" id="ARBA00022777"/>
    </source>
</evidence>
<dbReference type="InterPro" id="IPR011712">
    <property type="entry name" value="Sig_transdc_His_kin_sub3_dim/P"/>
</dbReference>
<feature type="transmembrane region" description="Helical" evidence="8">
    <location>
        <begin position="12"/>
        <end position="28"/>
    </location>
</feature>
<dbReference type="Pfam" id="PF02518">
    <property type="entry name" value="HATPase_c"/>
    <property type="match status" value="1"/>
</dbReference>
<keyword evidence="5" id="KW-0547">Nucleotide-binding</keyword>
<evidence type="ECO:0000256" key="3">
    <source>
        <dbReference type="ARBA" id="ARBA00022553"/>
    </source>
</evidence>
<dbReference type="SUPFAM" id="SSF55874">
    <property type="entry name" value="ATPase domain of HSP90 chaperone/DNA topoisomerase II/histidine kinase"/>
    <property type="match status" value="1"/>
</dbReference>
<dbReference type="Pfam" id="PF07730">
    <property type="entry name" value="HisKA_3"/>
    <property type="match status" value="1"/>
</dbReference>
<accession>A0A6J7GZP4</accession>
<dbReference type="GO" id="GO:0005524">
    <property type="term" value="F:ATP binding"/>
    <property type="evidence" value="ECO:0007669"/>
    <property type="project" value="UniProtKB-KW"/>
</dbReference>
<dbReference type="EMBL" id="CAFBMK010000046">
    <property type="protein sequence ID" value="CAB4908929.1"/>
    <property type="molecule type" value="Genomic_DNA"/>
</dbReference>
<gene>
    <name evidence="11" type="ORF">UFOPK3564_01091</name>
</gene>
<evidence type="ECO:0000259" key="10">
    <source>
        <dbReference type="Pfam" id="PF07730"/>
    </source>
</evidence>
<evidence type="ECO:0000259" key="9">
    <source>
        <dbReference type="Pfam" id="PF02518"/>
    </source>
</evidence>
<feature type="transmembrane region" description="Helical" evidence="8">
    <location>
        <begin position="34"/>
        <end position="51"/>
    </location>
</feature>
<proteinExistence type="predicted"/>
<feature type="domain" description="Histidine kinase/HSP90-like ATPase" evidence="9">
    <location>
        <begin position="291"/>
        <end position="389"/>
    </location>
</feature>
<keyword evidence="8" id="KW-1133">Transmembrane helix</keyword>
<dbReference type="InterPro" id="IPR036890">
    <property type="entry name" value="HATPase_C_sf"/>
</dbReference>
<dbReference type="InterPro" id="IPR003594">
    <property type="entry name" value="HATPase_dom"/>
</dbReference>
<evidence type="ECO:0000256" key="1">
    <source>
        <dbReference type="ARBA" id="ARBA00000085"/>
    </source>
</evidence>
<comment type="catalytic activity">
    <reaction evidence="1">
        <text>ATP + protein L-histidine = ADP + protein N-phospho-L-histidine.</text>
        <dbReference type="EC" id="2.7.13.3"/>
    </reaction>
</comment>
<protein>
    <recommendedName>
        <fullName evidence="2">histidine kinase</fullName>
        <ecNumber evidence="2">2.7.13.3</ecNumber>
    </recommendedName>
</protein>
<dbReference type="PANTHER" id="PTHR24421:SF10">
    <property type="entry name" value="NITRATE_NITRITE SENSOR PROTEIN NARQ"/>
    <property type="match status" value="1"/>
</dbReference>
<feature type="transmembrane region" description="Helical" evidence="8">
    <location>
        <begin position="103"/>
        <end position="120"/>
    </location>
</feature>
<dbReference type="Gene3D" id="3.30.565.10">
    <property type="entry name" value="Histidine kinase-like ATPase, C-terminal domain"/>
    <property type="match status" value="1"/>
</dbReference>
<keyword evidence="8" id="KW-0812">Transmembrane</keyword>
<dbReference type="GO" id="GO:0046983">
    <property type="term" value="F:protein dimerization activity"/>
    <property type="evidence" value="ECO:0007669"/>
    <property type="project" value="InterPro"/>
</dbReference>
<feature type="transmembrane region" description="Helical" evidence="8">
    <location>
        <begin position="126"/>
        <end position="143"/>
    </location>
</feature>
<evidence type="ECO:0000256" key="2">
    <source>
        <dbReference type="ARBA" id="ARBA00012438"/>
    </source>
</evidence>
<dbReference type="Gene3D" id="1.20.5.1930">
    <property type="match status" value="1"/>
</dbReference>
<dbReference type="GO" id="GO:0000155">
    <property type="term" value="F:phosphorelay sensor kinase activity"/>
    <property type="evidence" value="ECO:0007669"/>
    <property type="project" value="InterPro"/>
</dbReference>
<evidence type="ECO:0000256" key="8">
    <source>
        <dbReference type="SAM" id="Phobius"/>
    </source>
</evidence>
<dbReference type="PANTHER" id="PTHR24421">
    <property type="entry name" value="NITRATE/NITRITE SENSOR PROTEIN NARX-RELATED"/>
    <property type="match status" value="1"/>
</dbReference>
<evidence type="ECO:0000256" key="7">
    <source>
        <dbReference type="ARBA" id="ARBA00022840"/>
    </source>
</evidence>
<dbReference type="EC" id="2.7.13.3" evidence="2"/>
<feature type="domain" description="Signal transduction histidine kinase subgroup 3 dimerisation and phosphoacceptor" evidence="10">
    <location>
        <begin position="178"/>
        <end position="244"/>
    </location>
</feature>